<evidence type="ECO:0000256" key="1">
    <source>
        <dbReference type="SAM" id="Phobius"/>
    </source>
</evidence>
<accession>A0A927QE24</accession>
<comment type="caution">
    <text evidence="2">The sequence shown here is derived from an EMBL/GenBank/DDBJ whole genome shotgun (WGS) entry which is preliminary data.</text>
</comment>
<proteinExistence type="predicted"/>
<gene>
    <name evidence="2" type="ORF">IHE70_01555</name>
</gene>
<keyword evidence="1" id="KW-0472">Membrane</keyword>
<organism evidence="2 3">
    <name type="scientific">Streptomyces caniscabiei</name>
    <dbReference type="NCBI Taxonomy" id="2746961"/>
    <lineage>
        <taxon>Bacteria</taxon>
        <taxon>Bacillati</taxon>
        <taxon>Actinomycetota</taxon>
        <taxon>Actinomycetes</taxon>
        <taxon>Kitasatosporales</taxon>
        <taxon>Streptomycetaceae</taxon>
        <taxon>Streptomyces</taxon>
    </lineage>
</organism>
<feature type="transmembrane region" description="Helical" evidence="1">
    <location>
        <begin position="12"/>
        <end position="31"/>
    </location>
</feature>
<reference evidence="2" key="1">
    <citation type="submission" date="2020-09" db="EMBL/GenBank/DDBJ databases">
        <title>Streptomyces canutascabiei sp. nov., which causes potato common scab and is distributed across the world.</title>
        <authorList>
            <person name="Nguyen H.P."/>
            <person name="Weisberg A.J."/>
            <person name="Chang J.H."/>
            <person name="Clarke C.R."/>
        </authorList>
    </citation>
    <scope>NUCLEOTIDE SEQUENCE</scope>
    <source>
        <strain evidence="2">ID-01-6.2a</strain>
    </source>
</reference>
<keyword evidence="1" id="KW-0812">Transmembrane</keyword>
<dbReference type="RefSeq" id="WP_192359011.1">
    <property type="nucleotide sequence ID" value="NZ_CP119182.1"/>
</dbReference>
<keyword evidence="1" id="KW-1133">Transmembrane helix</keyword>
<dbReference type="EMBL" id="JACYXT010000001">
    <property type="protein sequence ID" value="MBD9721950.1"/>
    <property type="molecule type" value="Genomic_DNA"/>
</dbReference>
<name>A0A927QE24_9ACTN</name>
<evidence type="ECO:0000313" key="2">
    <source>
        <dbReference type="EMBL" id="MBD9721950.1"/>
    </source>
</evidence>
<dbReference type="AlphaFoldDB" id="A0A927QE24"/>
<dbReference type="Proteomes" id="UP000661025">
    <property type="component" value="Unassembled WGS sequence"/>
</dbReference>
<evidence type="ECO:0000313" key="3">
    <source>
        <dbReference type="Proteomes" id="UP000661025"/>
    </source>
</evidence>
<feature type="transmembrane region" description="Helical" evidence="1">
    <location>
        <begin position="37"/>
        <end position="65"/>
    </location>
</feature>
<protein>
    <submittedName>
        <fullName evidence="2">Uncharacterized protein</fullName>
    </submittedName>
</protein>
<dbReference type="GeneID" id="79929237"/>
<sequence>MPVSDPEEVVMLRVIAWLSLALFLVLVGVWPPAVTPVALAGAGLAAVVAAIPGPVLLAAGVVLYFRHRPATA</sequence>